<dbReference type="Proteomes" id="UP000430368">
    <property type="component" value="Chromosome"/>
</dbReference>
<evidence type="ECO:0000313" key="3">
    <source>
        <dbReference type="Proteomes" id="UP000430368"/>
    </source>
</evidence>
<keyword evidence="1" id="KW-0472">Membrane</keyword>
<organism evidence="2 3">
    <name type="scientific">Serratia rhizosphaerae</name>
    <dbReference type="NCBI Taxonomy" id="2597702"/>
    <lineage>
        <taxon>Bacteria</taxon>
        <taxon>Pseudomonadati</taxon>
        <taxon>Pseudomonadota</taxon>
        <taxon>Gammaproteobacteria</taxon>
        <taxon>Enterobacterales</taxon>
        <taxon>Yersiniaceae</taxon>
        <taxon>Serratia</taxon>
    </lineage>
</organism>
<evidence type="ECO:0000256" key="1">
    <source>
        <dbReference type="SAM" id="Phobius"/>
    </source>
</evidence>
<dbReference type="EMBL" id="CP041764">
    <property type="protein sequence ID" value="QHA86081.1"/>
    <property type="molecule type" value="Genomic_DNA"/>
</dbReference>
<reference evidence="2 3" key="1">
    <citation type="submission" date="2019-07" db="EMBL/GenBank/DDBJ databases">
        <title>Serratia dokdonensis sp. nov., an elicitor of systemic resistance in Nicotiana Tabacum.</title>
        <authorList>
            <person name="Son J.-S."/>
            <person name="Hwang Y.-J."/>
            <person name="Lee S.-Y."/>
            <person name="Ghim S.-Y."/>
        </authorList>
    </citation>
    <scope>NUCLEOTIDE SEQUENCE [LARGE SCALE GENOMIC DNA]</scope>
    <source>
        <strain evidence="2 3">KUDC3025</strain>
    </source>
</reference>
<keyword evidence="1" id="KW-0812">Transmembrane</keyword>
<gene>
    <name evidence="2" type="ORF">FO014_03305</name>
</gene>
<accession>A0ABX6GII5</accession>
<evidence type="ECO:0000313" key="2">
    <source>
        <dbReference type="EMBL" id="QHA86081.1"/>
    </source>
</evidence>
<keyword evidence="3" id="KW-1185">Reference proteome</keyword>
<protein>
    <submittedName>
        <fullName evidence="2">Uncharacterized protein</fullName>
    </submittedName>
</protein>
<feature type="transmembrane region" description="Helical" evidence="1">
    <location>
        <begin position="7"/>
        <end position="27"/>
    </location>
</feature>
<keyword evidence="1" id="KW-1133">Transmembrane helix</keyword>
<name>A0ABX6GII5_9GAMM</name>
<sequence>MRHATLINLCIWLACLVAAFFIVLFPLGGLLDYLSQATNHVLNITGLGFADGEADPSFLWVLAALMLVVAAILVSVVNWVRGRFR</sequence>
<dbReference type="RefSeq" id="WP_105230290.1">
    <property type="nucleotide sequence ID" value="NZ_CP041764.1"/>
</dbReference>
<feature type="transmembrane region" description="Helical" evidence="1">
    <location>
        <begin position="58"/>
        <end position="80"/>
    </location>
</feature>
<proteinExistence type="predicted"/>
<dbReference type="PROSITE" id="PS51257">
    <property type="entry name" value="PROKAR_LIPOPROTEIN"/>
    <property type="match status" value="1"/>
</dbReference>